<protein>
    <submittedName>
        <fullName evidence="1">Uncharacterized protein</fullName>
    </submittedName>
</protein>
<dbReference type="EMBL" id="BKCJ011809875">
    <property type="protein sequence ID" value="GFD54767.1"/>
    <property type="molecule type" value="Genomic_DNA"/>
</dbReference>
<gene>
    <name evidence="1" type="ORF">Tci_926736</name>
</gene>
<organism evidence="1">
    <name type="scientific">Tanacetum cinerariifolium</name>
    <name type="common">Dalmatian daisy</name>
    <name type="synonym">Chrysanthemum cinerariifolium</name>
    <dbReference type="NCBI Taxonomy" id="118510"/>
    <lineage>
        <taxon>Eukaryota</taxon>
        <taxon>Viridiplantae</taxon>
        <taxon>Streptophyta</taxon>
        <taxon>Embryophyta</taxon>
        <taxon>Tracheophyta</taxon>
        <taxon>Spermatophyta</taxon>
        <taxon>Magnoliopsida</taxon>
        <taxon>eudicotyledons</taxon>
        <taxon>Gunneridae</taxon>
        <taxon>Pentapetalae</taxon>
        <taxon>asterids</taxon>
        <taxon>campanulids</taxon>
        <taxon>Asterales</taxon>
        <taxon>Asteraceae</taxon>
        <taxon>Asteroideae</taxon>
        <taxon>Anthemideae</taxon>
        <taxon>Anthemidinae</taxon>
        <taxon>Tanacetum</taxon>
    </lineage>
</organism>
<feature type="non-terminal residue" evidence="1">
    <location>
        <position position="1"/>
    </location>
</feature>
<sequence length="83" mass="9303">LRRRGSVVLPDRSRRFLAAVGGNAGRFRSIARRQGRPRARALATGWFELAAAERWRLSGELVGKRHRRIGVASDGRVAGRLQR</sequence>
<comment type="caution">
    <text evidence="1">The sequence shown here is derived from an EMBL/GenBank/DDBJ whole genome shotgun (WGS) entry which is preliminary data.</text>
</comment>
<evidence type="ECO:0000313" key="1">
    <source>
        <dbReference type="EMBL" id="GFD54767.1"/>
    </source>
</evidence>
<proteinExistence type="predicted"/>
<name>A0A699X4Y6_TANCI</name>
<reference evidence="1" key="1">
    <citation type="journal article" date="2019" name="Sci. Rep.">
        <title>Draft genome of Tanacetum cinerariifolium, the natural source of mosquito coil.</title>
        <authorList>
            <person name="Yamashiro T."/>
            <person name="Shiraishi A."/>
            <person name="Satake H."/>
            <person name="Nakayama K."/>
        </authorList>
    </citation>
    <scope>NUCLEOTIDE SEQUENCE</scope>
</reference>
<accession>A0A699X4Y6</accession>
<dbReference type="AlphaFoldDB" id="A0A699X4Y6"/>